<gene>
    <name evidence="2" type="ORF">JMJ35_000917</name>
</gene>
<organism evidence="2 3">
    <name type="scientific">Cladonia borealis</name>
    <dbReference type="NCBI Taxonomy" id="184061"/>
    <lineage>
        <taxon>Eukaryota</taxon>
        <taxon>Fungi</taxon>
        <taxon>Dikarya</taxon>
        <taxon>Ascomycota</taxon>
        <taxon>Pezizomycotina</taxon>
        <taxon>Lecanoromycetes</taxon>
        <taxon>OSLEUM clade</taxon>
        <taxon>Lecanoromycetidae</taxon>
        <taxon>Lecanorales</taxon>
        <taxon>Lecanorineae</taxon>
        <taxon>Cladoniaceae</taxon>
        <taxon>Cladonia</taxon>
    </lineage>
</organism>
<evidence type="ECO:0000313" key="3">
    <source>
        <dbReference type="Proteomes" id="UP001166286"/>
    </source>
</evidence>
<dbReference type="InterPro" id="IPR050585">
    <property type="entry name" value="Xaa-Pro_dipeptidyl-ppase/CocE"/>
</dbReference>
<sequence>MSLKASSSSTAAPYGKWKSPITADHISAKSLSFQEVRVHEPTGKIYLLESRPAEEGRCCIVDCSTDGQHVDVLPKGYSARTGVHEYGGAAFTIGMNGDIVFADWETKGVYSLSPGTDDCISLLDADPKIYYADFDIHPTNSALILAVQENHHSKVVENSIVVIDASSRKVHTIASGADFYSHPKFSPEGDKVCWLQWNHPDMPWTGSLLYVASWSEGAVADARVVAGERGKESISQPRWLPDASLLFASDRSGYYQLYHLESGQEDARHINLRGLSDVEFAGPEWMLGMCTYVSLSRDKVAAIYTKNGTESLILADLKSETFTDLRLEGLIPALYGSTLCRVSDTAFVVIGSTPKSPPALYHVDVENSVKMTLLKTSADVDIPLYFYSTAEHISFPVVYGDDRDGHSHALYLAPTNPNYHAPPGSLPPLIISLHGGPTGHVSPGLSLALQYFTSRGYALASVDYAGSSGYGRAYRERLDGKWGIRDIDDVASCVSYLGSTGKIDQARVGVTGGSAGGYGTLQSLCRYPSMWAGGVSLYGIADLKTMAATTHKFESHYLDGLLFPKGASHAEKEKLLKKRSPLFHARAIKAPVLLLQGTEDKVVPPDQASDMKIIESNGGDVKLVLMEGEGHGFRMGENIKKAILDEDDWWAKTLLK</sequence>
<dbReference type="GO" id="GO:0006508">
    <property type="term" value="P:proteolysis"/>
    <property type="evidence" value="ECO:0007669"/>
    <property type="project" value="InterPro"/>
</dbReference>
<dbReference type="InterPro" id="IPR011042">
    <property type="entry name" value="6-blade_b-propeller_TolB-like"/>
</dbReference>
<dbReference type="Proteomes" id="UP001166286">
    <property type="component" value="Unassembled WGS sequence"/>
</dbReference>
<evidence type="ECO:0000259" key="1">
    <source>
        <dbReference type="Pfam" id="PF00326"/>
    </source>
</evidence>
<dbReference type="PANTHER" id="PTHR43056">
    <property type="entry name" value="PEPTIDASE S9 PROLYL OLIGOPEPTIDASE"/>
    <property type="match status" value="1"/>
</dbReference>
<name>A0AA39V7G4_9LECA</name>
<keyword evidence="3" id="KW-1185">Reference proteome</keyword>
<dbReference type="InterPro" id="IPR001375">
    <property type="entry name" value="Peptidase_S9_cat"/>
</dbReference>
<dbReference type="InterPro" id="IPR029058">
    <property type="entry name" value="AB_hydrolase_fold"/>
</dbReference>
<dbReference type="Gene3D" id="3.40.50.1820">
    <property type="entry name" value="alpha/beta hydrolase"/>
    <property type="match status" value="1"/>
</dbReference>
<comment type="caution">
    <text evidence="2">The sequence shown here is derived from an EMBL/GenBank/DDBJ whole genome shotgun (WGS) entry which is preliminary data.</text>
</comment>
<dbReference type="Pfam" id="PF00326">
    <property type="entry name" value="Peptidase_S9"/>
    <property type="match status" value="1"/>
</dbReference>
<dbReference type="AlphaFoldDB" id="A0AA39V7G4"/>
<dbReference type="SUPFAM" id="SSF82171">
    <property type="entry name" value="DPP6 N-terminal domain-like"/>
    <property type="match status" value="1"/>
</dbReference>
<feature type="domain" description="Peptidase S9 prolyl oligopeptidase catalytic" evidence="1">
    <location>
        <begin position="445"/>
        <end position="654"/>
    </location>
</feature>
<reference evidence="2" key="1">
    <citation type="submission" date="2023-03" db="EMBL/GenBank/DDBJ databases">
        <title>Complete genome of Cladonia borealis.</title>
        <authorList>
            <person name="Park H."/>
        </authorList>
    </citation>
    <scope>NUCLEOTIDE SEQUENCE</scope>
    <source>
        <strain evidence="2">ANT050790</strain>
    </source>
</reference>
<dbReference type="GO" id="GO:0008236">
    <property type="term" value="F:serine-type peptidase activity"/>
    <property type="evidence" value="ECO:0007669"/>
    <property type="project" value="InterPro"/>
</dbReference>
<dbReference type="Gene3D" id="2.120.10.30">
    <property type="entry name" value="TolB, C-terminal domain"/>
    <property type="match status" value="1"/>
</dbReference>
<accession>A0AA39V7G4</accession>
<proteinExistence type="predicted"/>
<dbReference type="EMBL" id="JAFEKC020000002">
    <property type="protein sequence ID" value="KAK0516314.1"/>
    <property type="molecule type" value="Genomic_DNA"/>
</dbReference>
<dbReference type="PANTHER" id="PTHR43056:SF5">
    <property type="entry name" value="PEPTIDASE S9 PROLYL OLIGOPEPTIDASE CATALYTIC DOMAIN-CONTAINING PROTEIN"/>
    <property type="match status" value="1"/>
</dbReference>
<protein>
    <recommendedName>
        <fullName evidence="1">Peptidase S9 prolyl oligopeptidase catalytic domain-containing protein</fullName>
    </recommendedName>
</protein>
<evidence type="ECO:0000313" key="2">
    <source>
        <dbReference type="EMBL" id="KAK0516314.1"/>
    </source>
</evidence>
<dbReference type="SUPFAM" id="SSF53474">
    <property type="entry name" value="alpha/beta-Hydrolases"/>
    <property type="match status" value="1"/>
</dbReference>